<accession>A0A6C0EVG0</accession>
<protein>
    <submittedName>
        <fullName evidence="1">Uncharacterized protein</fullName>
    </submittedName>
</protein>
<name>A0A6C0EVG0_9ZZZZ</name>
<evidence type="ECO:0000313" key="1">
    <source>
        <dbReference type="EMBL" id="QHT32742.1"/>
    </source>
</evidence>
<dbReference type="AlphaFoldDB" id="A0A6C0EVG0"/>
<proteinExistence type="predicted"/>
<reference evidence="1" key="1">
    <citation type="journal article" date="2020" name="Nature">
        <title>Giant virus diversity and host interactions through global metagenomics.</title>
        <authorList>
            <person name="Schulz F."/>
            <person name="Roux S."/>
            <person name="Paez-Espino D."/>
            <person name="Jungbluth S."/>
            <person name="Walsh D.A."/>
            <person name="Denef V.J."/>
            <person name="McMahon K.D."/>
            <person name="Konstantinidis K.T."/>
            <person name="Eloe-Fadrosh E.A."/>
            <person name="Kyrpides N.C."/>
            <person name="Woyke T."/>
        </authorList>
    </citation>
    <scope>NUCLEOTIDE SEQUENCE</scope>
    <source>
        <strain evidence="1">GVMAG-M-3300009161-30</strain>
    </source>
</reference>
<sequence length="369" mass="43297">MSHKIIILTRTYFKDGDILMKNLCSTLNIFVNRDKYKFGIILDDETIKDHTLGELLLNENNVDYIYYEPLPNNHLKLFQALAYPTMSWGYDRQQWSTFYMDTYVEEDIIGVVDSDSTFTNYLTDENIFTKDGKIKLLGLKPLNYWKHWLKESSSYCFKNGAQHINDDVALKFNTEIDLMCTNIMPMFFWKDTFKNFRNYISDIWGMSFDEAYKIFSIKPYCQFNILANYALKFESDKYEFIDIKIQTDKKVSVAQNGCPTSRDTLVGLIKSFSISENNFPSDVIIKSSLISSFGNVETNMSYKNLINDTRHANNFSYFINNSCSCDEINEHYKNVYRDIAKLGDTKKEELNNKVMHFLHHEFNQILIKG</sequence>
<dbReference type="EMBL" id="MN738947">
    <property type="protein sequence ID" value="QHT32742.1"/>
    <property type="molecule type" value="Genomic_DNA"/>
</dbReference>
<organism evidence="1">
    <name type="scientific">viral metagenome</name>
    <dbReference type="NCBI Taxonomy" id="1070528"/>
    <lineage>
        <taxon>unclassified sequences</taxon>
        <taxon>metagenomes</taxon>
        <taxon>organismal metagenomes</taxon>
    </lineage>
</organism>